<dbReference type="InterPro" id="IPR009057">
    <property type="entry name" value="Homeodomain-like_sf"/>
</dbReference>
<organism evidence="6 7">
    <name type="scientific">Jiella endophytica</name>
    <dbReference type="NCBI Taxonomy" id="2558362"/>
    <lineage>
        <taxon>Bacteria</taxon>
        <taxon>Pseudomonadati</taxon>
        <taxon>Pseudomonadota</taxon>
        <taxon>Alphaproteobacteria</taxon>
        <taxon>Hyphomicrobiales</taxon>
        <taxon>Aurantimonadaceae</taxon>
        <taxon>Jiella</taxon>
    </lineage>
</organism>
<evidence type="ECO:0000313" key="6">
    <source>
        <dbReference type="EMBL" id="TFF23045.1"/>
    </source>
</evidence>
<evidence type="ECO:0000256" key="3">
    <source>
        <dbReference type="ARBA" id="ARBA00023163"/>
    </source>
</evidence>
<proteinExistence type="predicted"/>
<evidence type="ECO:0000259" key="5">
    <source>
        <dbReference type="PROSITE" id="PS50977"/>
    </source>
</evidence>
<dbReference type="EMBL" id="SOZD01000003">
    <property type="protein sequence ID" value="TFF23045.1"/>
    <property type="molecule type" value="Genomic_DNA"/>
</dbReference>
<dbReference type="Proteomes" id="UP000298179">
    <property type="component" value="Unassembled WGS sequence"/>
</dbReference>
<dbReference type="SUPFAM" id="SSF48498">
    <property type="entry name" value="Tetracyclin repressor-like, C-terminal domain"/>
    <property type="match status" value="1"/>
</dbReference>
<sequence length="186" mass="19935">MSSSQAGSRPGGRSARVQAAVHAAVKSLQAEAGRGELTVPAVAERAKVTPSTIYRRWGDLASLLADVAVERIRPDGPPAETGSAKGDLSAWAEQYAEEMSSSVGQELMRDILAARSQADNPARCCNLVRAQIDIIGERAKACNEVFPDTETVLDVVVAPIVYRSLFVDPPSAEHVQALVERLWAER</sequence>
<dbReference type="GO" id="GO:0003700">
    <property type="term" value="F:DNA-binding transcription factor activity"/>
    <property type="evidence" value="ECO:0007669"/>
    <property type="project" value="TreeGrafter"/>
</dbReference>
<dbReference type="Pfam" id="PF00440">
    <property type="entry name" value="TetR_N"/>
    <property type="match status" value="1"/>
</dbReference>
<feature type="domain" description="HTH tetR-type" evidence="5">
    <location>
        <begin position="15"/>
        <end position="75"/>
    </location>
</feature>
<dbReference type="AlphaFoldDB" id="A0A4Y8RJ27"/>
<protein>
    <submittedName>
        <fullName evidence="6">TetR/AcrR family transcriptional regulator</fullName>
    </submittedName>
</protein>
<evidence type="ECO:0000256" key="1">
    <source>
        <dbReference type="ARBA" id="ARBA00023015"/>
    </source>
</evidence>
<evidence type="ECO:0000256" key="4">
    <source>
        <dbReference type="PROSITE-ProRule" id="PRU00335"/>
    </source>
</evidence>
<name>A0A4Y8RJ27_9HYPH</name>
<keyword evidence="7" id="KW-1185">Reference proteome</keyword>
<dbReference type="PANTHER" id="PTHR30055">
    <property type="entry name" value="HTH-TYPE TRANSCRIPTIONAL REGULATOR RUTR"/>
    <property type="match status" value="1"/>
</dbReference>
<feature type="DNA-binding region" description="H-T-H motif" evidence="4">
    <location>
        <begin position="38"/>
        <end position="57"/>
    </location>
</feature>
<accession>A0A4Y8RJ27</accession>
<comment type="caution">
    <text evidence="6">The sequence shown here is derived from an EMBL/GenBank/DDBJ whole genome shotgun (WGS) entry which is preliminary data.</text>
</comment>
<dbReference type="InterPro" id="IPR001647">
    <property type="entry name" value="HTH_TetR"/>
</dbReference>
<dbReference type="InterPro" id="IPR011075">
    <property type="entry name" value="TetR_C"/>
</dbReference>
<dbReference type="PROSITE" id="PS50977">
    <property type="entry name" value="HTH_TETR_2"/>
    <property type="match status" value="1"/>
</dbReference>
<gene>
    <name evidence="6" type="ORF">E3C22_11420</name>
</gene>
<dbReference type="InterPro" id="IPR050109">
    <property type="entry name" value="HTH-type_TetR-like_transc_reg"/>
</dbReference>
<evidence type="ECO:0000256" key="2">
    <source>
        <dbReference type="ARBA" id="ARBA00023125"/>
    </source>
</evidence>
<dbReference type="RefSeq" id="WP_134762146.1">
    <property type="nucleotide sequence ID" value="NZ_SOZD01000003.1"/>
</dbReference>
<dbReference type="Gene3D" id="1.10.10.60">
    <property type="entry name" value="Homeodomain-like"/>
    <property type="match status" value="1"/>
</dbReference>
<dbReference type="GO" id="GO:0000976">
    <property type="term" value="F:transcription cis-regulatory region binding"/>
    <property type="evidence" value="ECO:0007669"/>
    <property type="project" value="TreeGrafter"/>
</dbReference>
<evidence type="ECO:0000313" key="7">
    <source>
        <dbReference type="Proteomes" id="UP000298179"/>
    </source>
</evidence>
<dbReference type="OrthoDB" id="9796019at2"/>
<dbReference type="SUPFAM" id="SSF46689">
    <property type="entry name" value="Homeodomain-like"/>
    <property type="match status" value="1"/>
</dbReference>
<dbReference type="Gene3D" id="1.10.357.10">
    <property type="entry name" value="Tetracycline Repressor, domain 2"/>
    <property type="match status" value="1"/>
</dbReference>
<dbReference type="Pfam" id="PF16859">
    <property type="entry name" value="TetR_C_11"/>
    <property type="match status" value="1"/>
</dbReference>
<reference evidence="6 7" key="1">
    <citation type="submission" date="2019-03" db="EMBL/GenBank/DDBJ databases">
        <title>Jiella endophytica sp. nov., a novel endophytic bacterium isolated from root of Ficus microcarpa Linn. f.</title>
        <authorList>
            <person name="Tuo L."/>
        </authorList>
    </citation>
    <scope>NUCLEOTIDE SEQUENCE [LARGE SCALE GENOMIC DNA]</scope>
    <source>
        <strain evidence="6 7">CBS5Q-3</strain>
    </source>
</reference>
<dbReference type="InterPro" id="IPR036271">
    <property type="entry name" value="Tet_transcr_reg_TetR-rel_C_sf"/>
</dbReference>
<keyword evidence="2 4" id="KW-0238">DNA-binding</keyword>
<keyword evidence="1" id="KW-0805">Transcription regulation</keyword>
<dbReference type="PANTHER" id="PTHR30055:SF148">
    <property type="entry name" value="TETR-FAMILY TRANSCRIPTIONAL REGULATOR"/>
    <property type="match status" value="1"/>
</dbReference>
<keyword evidence="3" id="KW-0804">Transcription</keyword>